<sequence>MLGVRVVVVVSYRLRNGLCYPCFTILLYPKSLKCQPMLGHGSIMCVSSKMMRYSESAFLMLLTVIRTCTLSDSV</sequence>
<evidence type="ECO:0000313" key="1">
    <source>
        <dbReference type="EMBL" id="ACB91920.1"/>
    </source>
</evidence>
<accession>B2I8K9</accession>
<name>B2I8K9_XYLF2</name>
<evidence type="ECO:0000313" key="2">
    <source>
        <dbReference type="Proteomes" id="UP000001698"/>
    </source>
</evidence>
<proteinExistence type="predicted"/>
<dbReference type="EMBL" id="CP001011">
    <property type="protein sequence ID" value="ACB91920.1"/>
    <property type="molecule type" value="Genomic_DNA"/>
</dbReference>
<gene>
    <name evidence="1" type="ordered locus">XfasM23_0473</name>
</gene>
<protein>
    <submittedName>
        <fullName evidence="1">Uncharacterized protein</fullName>
    </submittedName>
</protein>
<dbReference type="AlphaFoldDB" id="B2I8K9"/>
<dbReference type="KEGG" id="xfn:XfasM23_0473"/>
<reference evidence="1 2" key="1">
    <citation type="journal article" date="2010" name="J. Bacteriol.">
        <title>Whole genome sequences of two Xylella fastidiosa strains (M12 and M23) causing almond leaf scorch disease in California.</title>
        <authorList>
            <person name="Chen J."/>
            <person name="Xie G."/>
            <person name="Han S."/>
            <person name="Chertkov O."/>
            <person name="Sims D."/>
            <person name="Civerolo E.L."/>
        </authorList>
    </citation>
    <scope>NUCLEOTIDE SEQUENCE [LARGE SCALE GENOMIC DNA]</scope>
    <source>
        <strain evidence="1 2">M23</strain>
    </source>
</reference>
<organism evidence="1 2">
    <name type="scientific">Xylella fastidiosa (strain M23)</name>
    <dbReference type="NCBI Taxonomy" id="405441"/>
    <lineage>
        <taxon>Bacteria</taxon>
        <taxon>Pseudomonadati</taxon>
        <taxon>Pseudomonadota</taxon>
        <taxon>Gammaproteobacteria</taxon>
        <taxon>Lysobacterales</taxon>
        <taxon>Lysobacteraceae</taxon>
        <taxon>Xylella</taxon>
    </lineage>
</organism>
<dbReference type="Proteomes" id="UP000001698">
    <property type="component" value="Chromosome"/>
</dbReference>
<dbReference type="HOGENOM" id="CLU_200631_0_0_6"/>